<dbReference type="Pfam" id="PF01252">
    <property type="entry name" value="Peptidase_A8"/>
    <property type="match status" value="1"/>
</dbReference>
<dbReference type="GO" id="GO:0004190">
    <property type="term" value="F:aspartic-type endopeptidase activity"/>
    <property type="evidence" value="ECO:0007669"/>
    <property type="project" value="UniProtKB-KW"/>
</dbReference>
<sequence>MKKTKKHQKKNHYFGGYWSQTFGLKAIITKLIMFSIAIVLLIPAAVALNLWAQKSPMKEFDNSFISIEINVNQGIAFSWLENNTMYVYLIQAIVVFCVLIILIFFCKKWYYVLFWSLVFLGGLFNIIDRVCVKKVLCLGDELVKNAAIDYFKFNINGINFPAIFNIPDVGVCLGAALSVLTGLVELIIYPFKKNKKSNKK</sequence>
<evidence type="ECO:0000256" key="8">
    <source>
        <dbReference type="ARBA" id="ARBA00023136"/>
    </source>
</evidence>
<evidence type="ECO:0000256" key="2">
    <source>
        <dbReference type="ARBA" id="ARBA00022475"/>
    </source>
</evidence>
<feature type="transmembrane region" description="Helical" evidence="10">
    <location>
        <begin position="31"/>
        <end position="52"/>
    </location>
</feature>
<accession>A0A6G9HGP4</accession>
<evidence type="ECO:0000313" key="11">
    <source>
        <dbReference type="EMBL" id="QIQ09879.1"/>
    </source>
</evidence>
<name>A0A6G9HGP4_9MOLU</name>
<evidence type="ECO:0000256" key="3">
    <source>
        <dbReference type="ARBA" id="ARBA00022670"/>
    </source>
</evidence>
<feature type="transmembrane region" description="Helical" evidence="10">
    <location>
        <begin position="110"/>
        <end position="127"/>
    </location>
</feature>
<evidence type="ECO:0000256" key="1">
    <source>
        <dbReference type="ARBA" id="ARBA00006139"/>
    </source>
</evidence>
<comment type="similarity">
    <text evidence="1 9">Belongs to the peptidase A8 family.</text>
</comment>
<dbReference type="PANTHER" id="PTHR33695">
    <property type="entry name" value="LIPOPROTEIN SIGNAL PEPTIDASE"/>
    <property type="match status" value="1"/>
</dbReference>
<dbReference type="AlphaFoldDB" id="A0A6G9HGP4"/>
<organism evidence="11">
    <name type="scientific">uncultured Mycoplasmataceae bacterium</name>
    <dbReference type="NCBI Taxonomy" id="300027"/>
    <lineage>
        <taxon>Bacteria</taxon>
        <taxon>Bacillati</taxon>
        <taxon>Mycoplasmatota</taxon>
        <taxon>Mollicutes</taxon>
        <taxon>Mycoplasmataceae</taxon>
        <taxon>environmental samples</taxon>
    </lineage>
</organism>
<protein>
    <submittedName>
        <fullName evidence="11">Uncharacterized protein</fullName>
    </submittedName>
</protein>
<gene>
    <name evidence="11" type="ORF">PlMoll_0420</name>
</gene>
<reference evidence="11" key="1">
    <citation type="journal article" date="2020" name="J. ISSAAS">
        <title>Lactobacilli and other gastrointestinal microbiota of Peromyscus leucopus, reservoir host for agents of Lyme disease and other zoonoses in North America.</title>
        <authorList>
            <person name="Milovic A."/>
            <person name="Bassam K."/>
            <person name="Shao H."/>
            <person name="Chatzistamou I."/>
            <person name="Tufts D.M."/>
            <person name="Diuk-Wasser M."/>
            <person name="Barbour A.G."/>
        </authorList>
    </citation>
    <scope>NUCLEOTIDE SEQUENCE</scope>
    <source>
        <strain evidence="11">LL85</strain>
    </source>
</reference>
<evidence type="ECO:0000256" key="7">
    <source>
        <dbReference type="ARBA" id="ARBA00022989"/>
    </source>
</evidence>
<keyword evidence="2" id="KW-1003">Cell membrane</keyword>
<dbReference type="GO" id="GO:0006508">
    <property type="term" value="P:proteolysis"/>
    <property type="evidence" value="ECO:0007669"/>
    <property type="project" value="UniProtKB-KW"/>
</dbReference>
<evidence type="ECO:0000256" key="9">
    <source>
        <dbReference type="RuleBase" id="RU004181"/>
    </source>
</evidence>
<keyword evidence="6" id="KW-0378">Hydrolase</keyword>
<evidence type="ECO:0000256" key="4">
    <source>
        <dbReference type="ARBA" id="ARBA00022692"/>
    </source>
</evidence>
<dbReference type="PANTHER" id="PTHR33695:SF1">
    <property type="entry name" value="LIPOPROTEIN SIGNAL PEPTIDASE"/>
    <property type="match status" value="1"/>
</dbReference>
<feature type="transmembrane region" description="Helical" evidence="10">
    <location>
        <begin position="85"/>
        <end position="105"/>
    </location>
</feature>
<dbReference type="PRINTS" id="PR00781">
    <property type="entry name" value="LIPOSIGPTASE"/>
</dbReference>
<evidence type="ECO:0000256" key="6">
    <source>
        <dbReference type="ARBA" id="ARBA00022801"/>
    </source>
</evidence>
<evidence type="ECO:0000256" key="5">
    <source>
        <dbReference type="ARBA" id="ARBA00022750"/>
    </source>
</evidence>
<dbReference type="GO" id="GO:0016020">
    <property type="term" value="C:membrane"/>
    <property type="evidence" value="ECO:0007669"/>
    <property type="project" value="InterPro"/>
</dbReference>
<keyword evidence="5" id="KW-0064">Aspartyl protease</keyword>
<dbReference type="EMBL" id="MN991199">
    <property type="protein sequence ID" value="QIQ09879.1"/>
    <property type="molecule type" value="Genomic_DNA"/>
</dbReference>
<feature type="transmembrane region" description="Helical" evidence="10">
    <location>
        <begin position="169"/>
        <end position="191"/>
    </location>
</feature>
<dbReference type="InterPro" id="IPR001872">
    <property type="entry name" value="Peptidase_A8"/>
</dbReference>
<keyword evidence="3" id="KW-0645">Protease</keyword>
<evidence type="ECO:0000256" key="10">
    <source>
        <dbReference type="SAM" id="Phobius"/>
    </source>
</evidence>
<keyword evidence="7 10" id="KW-1133">Transmembrane helix</keyword>
<keyword evidence="4 10" id="KW-0812">Transmembrane</keyword>
<keyword evidence="8 10" id="KW-0472">Membrane</keyword>
<proteinExistence type="inferred from homology"/>